<keyword evidence="5" id="KW-1185">Reference proteome</keyword>
<evidence type="ECO:0000313" key="4">
    <source>
        <dbReference type="EMBL" id="QDH13762.1"/>
    </source>
</evidence>
<keyword evidence="1" id="KW-0804">Transcription</keyword>
<dbReference type="RefSeq" id="WP_141443470.1">
    <property type="nucleotide sequence ID" value="NZ_CP038231.1"/>
</dbReference>
<dbReference type="GO" id="GO:0006355">
    <property type="term" value="P:regulation of DNA-templated transcription"/>
    <property type="evidence" value="ECO:0007669"/>
    <property type="project" value="InterPro"/>
</dbReference>
<proteinExistence type="predicted"/>
<evidence type="ECO:0000313" key="5">
    <source>
        <dbReference type="Proteomes" id="UP000318709"/>
    </source>
</evidence>
<gene>
    <name evidence="4" type="ORF">E3E12_05685</name>
</gene>
<sequence>MGKTPSQNWSEAILKALALCQPATVGEIAATIKQKGLRTLTGATPEATINAQLYAQLQPSGAVASEGNRPTRWRLATPSTTTPSKRPAALAKLEPTQPQATEDAGGVKAFGMFWRRAWVDWRGAKPRLVGTAQGASQSVDFSEEVGVYILYDGAKAVYAGQAGNSDKSKGTNKSNATLGRRLLDHTRDRLSGRWDRFSWFGLYGVVQRDEQSPPHLEKTSAPLQANGLITTLESILMETLEPSLNRQGAQWDSLGAIEYLQKPREKSLAEELPKLMAYLHK</sequence>
<feature type="domain" description="HTH HARE-type" evidence="3">
    <location>
        <begin position="4"/>
        <end position="78"/>
    </location>
</feature>
<organism evidence="4 5">
    <name type="scientific">Formicincola oecophyllae</name>
    <dbReference type="NCBI Taxonomy" id="2558361"/>
    <lineage>
        <taxon>Bacteria</taxon>
        <taxon>Pseudomonadati</taxon>
        <taxon>Pseudomonadota</taxon>
        <taxon>Alphaproteobacteria</taxon>
        <taxon>Acetobacterales</taxon>
        <taxon>Acetobacteraceae</taxon>
        <taxon>Formicincola</taxon>
    </lineage>
</organism>
<evidence type="ECO:0000256" key="2">
    <source>
        <dbReference type="SAM" id="MobiDB-lite"/>
    </source>
</evidence>
<feature type="region of interest" description="Disordered" evidence="2">
    <location>
        <begin position="61"/>
        <end position="89"/>
    </location>
</feature>
<dbReference type="OrthoDB" id="1493526at2"/>
<dbReference type="InterPro" id="IPR007759">
    <property type="entry name" value="Asxl_HARE-HTH"/>
</dbReference>
<evidence type="ECO:0000256" key="1">
    <source>
        <dbReference type="ARBA" id="ARBA00023163"/>
    </source>
</evidence>
<dbReference type="EMBL" id="CP038231">
    <property type="protein sequence ID" value="QDH13762.1"/>
    <property type="molecule type" value="Genomic_DNA"/>
</dbReference>
<protein>
    <recommendedName>
        <fullName evidence="3">HTH HARE-type domain-containing protein</fullName>
    </recommendedName>
</protein>
<dbReference type="Pfam" id="PF05066">
    <property type="entry name" value="HARE-HTH"/>
    <property type="match status" value="1"/>
</dbReference>
<dbReference type="Proteomes" id="UP000318709">
    <property type="component" value="Chromosome"/>
</dbReference>
<evidence type="ECO:0000259" key="3">
    <source>
        <dbReference type="PROSITE" id="PS51913"/>
    </source>
</evidence>
<dbReference type="KEGG" id="swf:E3E12_05685"/>
<name>A0A4Y6U8R6_9PROT</name>
<accession>A0A4Y6U8R6</accession>
<reference evidence="4 5" key="1">
    <citation type="submission" date="2019-03" db="EMBL/GenBank/DDBJ databases">
        <title>The complete genome sequence of Swingsia_sp. F3b2 LMG30590(T).</title>
        <authorList>
            <person name="Chua K.-O."/>
            <person name="Chan K.-G."/>
            <person name="See-Too W.-S."/>
        </authorList>
    </citation>
    <scope>NUCLEOTIDE SEQUENCE [LARGE SCALE GENOMIC DNA]</scope>
    <source>
        <strain evidence="4 5">F3b2</strain>
    </source>
</reference>
<dbReference type="AlphaFoldDB" id="A0A4Y6U8R6"/>
<dbReference type="PROSITE" id="PS51913">
    <property type="entry name" value="HTH_HARE"/>
    <property type="match status" value="1"/>
</dbReference>